<comment type="caution">
    <text evidence="3">The sequence shown here is derived from an EMBL/GenBank/DDBJ whole genome shotgun (WGS) entry which is preliminary data.</text>
</comment>
<dbReference type="EMBL" id="JACOPD010000001">
    <property type="protein sequence ID" value="MBC5679426.1"/>
    <property type="molecule type" value="Genomic_DNA"/>
</dbReference>
<dbReference type="SUPFAM" id="SSF47413">
    <property type="entry name" value="lambda repressor-like DNA-binding domains"/>
    <property type="match status" value="1"/>
</dbReference>
<name>A0ABR7FY65_9FIRM</name>
<dbReference type="Proteomes" id="UP000628463">
    <property type="component" value="Unassembled WGS sequence"/>
</dbReference>
<dbReference type="PROSITE" id="PS50943">
    <property type="entry name" value="HTH_CROC1"/>
    <property type="match status" value="1"/>
</dbReference>
<feature type="domain" description="HTH cro/C1-type" evidence="2">
    <location>
        <begin position="9"/>
        <end position="63"/>
    </location>
</feature>
<keyword evidence="4" id="KW-1185">Reference proteome</keyword>
<dbReference type="SMART" id="SM00530">
    <property type="entry name" value="HTH_XRE"/>
    <property type="match status" value="1"/>
</dbReference>
<dbReference type="PANTHER" id="PTHR46558:SF11">
    <property type="entry name" value="HTH-TYPE TRANSCRIPTIONAL REGULATOR XRE"/>
    <property type="match status" value="1"/>
</dbReference>
<protein>
    <submittedName>
        <fullName evidence="3">Helix-turn-helix transcriptional regulator</fullName>
    </submittedName>
</protein>
<dbReference type="RefSeq" id="WP_021866908.1">
    <property type="nucleotide sequence ID" value="NZ_JACOPD010000001.1"/>
</dbReference>
<dbReference type="Pfam" id="PF01381">
    <property type="entry name" value="HTH_3"/>
    <property type="match status" value="1"/>
</dbReference>
<keyword evidence="1" id="KW-0238">DNA-binding</keyword>
<evidence type="ECO:0000259" key="2">
    <source>
        <dbReference type="PROSITE" id="PS50943"/>
    </source>
</evidence>
<dbReference type="CDD" id="cd00093">
    <property type="entry name" value="HTH_XRE"/>
    <property type="match status" value="1"/>
</dbReference>
<proteinExistence type="predicted"/>
<evidence type="ECO:0000256" key="1">
    <source>
        <dbReference type="ARBA" id="ARBA00023125"/>
    </source>
</evidence>
<sequence>MESDLGAKVKKLRISHGLTQEDVAKALDVTPGYISNVENGRNLMTLRMLSYYAELTGVSLDYLAGSVDKSYQNTALDNEIMQIVQKLDADTKEKLISTLRIWEKKEA</sequence>
<organism evidence="3 4">
    <name type="scientific">Lachnospira hominis</name>
    <name type="common">ex Liu et al. 2021</name>
    <dbReference type="NCBI Taxonomy" id="2763051"/>
    <lineage>
        <taxon>Bacteria</taxon>
        <taxon>Bacillati</taxon>
        <taxon>Bacillota</taxon>
        <taxon>Clostridia</taxon>
        <taxon>Lachnospirales</taxon>
        <taxon>Lachnospiraceae</taxon>
        <taxon>Lachnospira</taxon>
    </lineage>
</organism>
<dbReference type="PANTHER" id="PTHR46558">
    <property type="entry name" value="TRACRIPTIONAL REGULATORY PROTEIN-RELATED-RELATED"/>
    <property type="match status" value="1"/>
</dbReference>
<dbReference type="InterPro" id="IPR001387">
    <property type="entry name" value="Cro/C1-type_HTH"/>
</dbReference>
<evidence type="ECO:0000313" key="3">
    <source>
        <dbReference type="EMBL" id="MBC5679426.1"/>
    </source>
</evidence>
<reference evidence="3 4" key="1">
    <citation type="submission" date="2020-08" db="EMBL/GenBank/DDBJ databases">
        <title>Genome public.</title>
        <authorList>
            <person name="Liu C."/>
            <person name="Sun Q."/>
        </authorList>
    </citation>
    <scope>NUCLEOTIDE SEQUENCE [LARGE SCALE GENOMIC DNA]</scope>
    <source>
        <strain evidence="3 4">NSJ-43</strain>
    </source>
</reference>
<evidence type="ECO:0000313" key="4">
    <source>
        <dbReference type="Proteomes" id="UP000628463"/>
    </source>
</evidence>
<dbReference type="Gene3D" id="1.10.260.40">
    <property type="entry name" value="lambda repressor-like DNA-binding domains"/>
    <property type="match status" value="1"/>
</dbReference>
<gene>
    <name evidence="3" type="ORF">H8S01_00395</name>
</gene>
<dbReference type="InterPro" id="IPR010982">
    <property type="entry name" value="Lambda_DNA-bd_dom_sf"/>
</dbReference>
<accession>A0ABR7FY65</accession>